<feature type="compositionally biased region" description="Polar residues" evidence="1">
    <location>
        <begin position="266"/>
        <end position="275"/>
    </location>
</feature>
<reference evidence="3" key="1">
    <citation type="submission" date="2019-12" db="EMBL/GenBank/DDBJ databases">
        <title>Genome sequence of Babesia ovis.</title>
        <authorList>
            <person name="Yamagishi J."/>
            <person name="Sevinc F."/>
            <person name="Xuan X."/>
        </authorList>
    </citation>
    <scope>NUCLEOTIDE SEQUENCE</scope>
    <source>
        <strain evidence="3">Selcuk</strain>
    </source>
</reference>
<dbReference type="EMBL" id="BLIY01000017">
    <property type="protein sequence ID" value="GFE54781.1"/>
    <property type="molecule type" value="Genomic_DNA"/>
</dbReference>
<dbReference type="AlphaFoldDB" id="A0A9W5TBT5"/>
<feature type="compositionally biased region" description="Polar residues" evidence="1">
    <location>
        <begin position="166"/>
        <end position="201"/>
    </location>
</feature>
<feature type="compositionally biased region" description="Low complexity" evidence="1">
    <location>
        <begin position="235"/>
        <end position="247"/>
    </location>
</feature>
<dbReference type="OrthoDB" id="365389at2759"/>
<gene>
    <name evidence="3" type="ORF">BaOVIS_021850</name>
</gene>
<dbReference type="Pfam" id="PF10382">
    <property type="entry name" value="ZGRF1-like_N"/>
    <property type="match status" value="1"/>
</dbReference>
<feature type="region of interest" description="Disordered" evidence="1">
    <location>
        <begin position="153"/>
        <end position="284"/>
    </location>
</feature>
<dbReference type="InterPro" id="IPR018838">
    <property type="entry name" value="ZGRF1-like_N"/>
</dbReference>
<evidence type="ECO:0000256" key="1">
    <source>
        <dbReference type="SAM" id="MobiDB-lite"/>
    </source>
</evidence>
<organism evidence="3 4">
    <name type="scientific">Babesia ovis</name>
    <dbReference type="NCBI Taxonomy" id="5869"/>
    <lineage>
        <taxon>Eukaryota</taxon>
        <taxon>Sar</taxon>
        <taxon>Alveolata</taxon>
        <taxon>Apicomplexa</taxon>
        <taxon>Aconoidasida</taxon>
        <taxon>Piroplasmida</taxon>
        <taxon>Babesiidae</taxon>
        <taxon>Babesia</taxon>
    </lineage>
</organism>
<dbReference type="Proteomes" id="UP001057455">
    <property type="component" value="Unassembled WGS sequence"/>
</dbReference>
<feature type="domain" description="5'-3' DNA helicase ZGRF1-like N-terminal" evidence="2">
    <location>
        <begin position="4"/>
        <end position="83"/>
    </location>
</feature>
<keyword evidence="4" id="KW-1185">Reference proteome</keyword>
<evidence type="ECO:0000313" key="3">
    <source>
        <dbReference type="EMBL" id="GFE54781.1"/>
    </source>
</evidence>
<comment type="caution">
    <text evidence="3">The sequence shown here is derived from an EMBL/GenBank/DDBJ whole genome shotgun (WGS) entry which is preliminary data.</text>
</comment>
<proteinExistence type="predicted"/>
<sequence length="351" mass="38863">MIAHDYNCLFSRNSDKKHKTWRDGVICVHGTHRFAHLALYEVDISNIISGSPVDTFDLFNLDRDSLSGQTITSPKTIVKILDINTNVRKGFMLNLYTKVSKTLKLPANNGTRKLSLGNKHTSKPYDKYHAVESNQSLGRKIPALEDLQDVEPLPLENDAPLPIENAGNSVSITTAPTTNTEHNATASTTNTGDNQNTTSSLPLYPSSKRNETLPRMRKPKVGLNSIKRNGMRRPSLLSSDSSDQSASKQIDTPASITDGPREEVTRASQVNGNEHLSQRMHPESPKVMNRDYVSQKIYAEMPVAINMSDNSRVNTLNRQDKNPVIPSSCDDPPILEPELMGCIEAALQQFS</sequence>
<evidence type="ECO:0000259" key="2">
    <source>
        <dbReference type="Pfam" id="PF10382"/>
    </source>
</evidence>
<protein>
    <recommendedName>
        <fullName evidence="2">5'-3' DNA helicase ZGRF1-like N-terminal domain-containing protein</fullName>
    </recommendedName>
</protein>
<evidence type="ECO:0000313" key="4">
    <source>
        <dbReference type="Proteomes" id="UP001057455"/>
    </source>
</evidence>
<accession>A0A9W5TBT5</accession>
<name>A0A9W5TBT5_BABOV</name>